<feature type="signal peptide" evidence="1">
    <location>
        <begin position="1"/>
        <end position="20"/>
    </location>
</feature>
<comment type="caution">
    <text evidence="2">The sequence shown here is derived from an EMBL/GenBank/DDBJ whole genome shotgun (WGS) entry which is preliminary data.</text>
</comment>
<gene>
    <name evidence="2" type="ORF">OIK42_07945</name>
</gene>
<name>A0ABT5L2R3_9ALTE</name>
<dbReference type="Proteomes" id="UP001218788">
    <property type="component" value="Unassembled WGS sequence"/>
</dbReference>
<proteinExistence type="predicted"/>
<dbReference type="RefSeq" id="WP_273639610.1">
    <property type="nucleotide sequence ID" value="NZ_JAQQXP010000001.1"/>
</dbReference>
<reference evidence="2 3" key="1">
    <citation type="submission" date="2022-10" db="EMBL/GenBank/DDBJ databases">
        <title>Alteromonas sp. chi3 Genome sequencing.</title>
        <authorList>
            <person name="Park S."/>
        </authorList>
    </citation>
    <scope>NUCLEOTIDE SEQUENCE [LARGE SCALE GENOMIC DNA]</scope>
    <source>
        <strain evidence="3">chi3</strain>
    </source>
</reference>
<sequence>MQKLTKWTLGALVVCSGVFAGPQTASVTRLVNKESAAPLKSPDEPYRSPVIVQLEQQVKMTHFDPKQRLHGLRFKRIVHYLSEARGYDEKHSMYNRDEALTRAANILRHHQVKTGQYYEL</sequence>
<evidence type="ECO:0000313" key="3">
    <source>
        <dbReference type="Proteomes" id="UP001218788"/>
    </source>
</evidence>
<organism evidence="2 3">
    <name type="scientific">Alteromonas gilva</name>
    <dbReference type="NCBI Taxonomy" id="2987522"/>
    <lineage>
        <taxon>Bacteria</taxon>
        <taxon>Pseudomonadati</taxon>
        <taxon>Pseudomonadota</taxon>
        <taxon>Gammaproteobacteria</taxon>
        <taxon>Alteromonadales</taxon>
        <taxon>Alteromonadaceae</taxon>
        <taxon>Alteromonas/Salinimonas group</taxon>
        <taxon>Alteromonas</taxon>
    </lineage>
</organism>
<protein>
    <submittedName>
        <fullName evidence="2">Uncharacterized protein</fullName>
    </submittedName>
</protein>
<evidence type="ECO:0000256" key="1">
    <source>
        <dbReference type="SAM" id="SignalP"/>
    </source>
</evidence>
<dbReference type="EMBL" id="JAQQXP010000001">
    <property type="protein sequence ID" value="MDC8830691.1"/>
    <property type="molecule type" value="Genomic_DNA"/>
</dbReference>
<feature type="chain" id="PRO_5045840511" evidence="1">
    <location>
        <begin position="21"/>
        <end position="120"/>
    </location>
</feature>
<evidence type="ECO:0000313" key="2">
    <source>
        <dbReference type="EMBL" id="MDC8830691.1"/>
    </source>
</evidence>
<keyword evidence="3" id="KW-1185">Reference proteome</keyword>
<accession>A0ABT5L2R3</accession>
<keyword evidence="1" id="KW-0732">Signal</keyword>